<organism evidence="1 2">
    <name type="scientific">Longibaculum muris</name>
    <dbReference type="NCBI Taxonomy" id="1796628"/>
    <lineage>
        <taxon>Bacteria</taxon>
        <taxon>Bacillati</taxon>
        <taxon>Bacillota</taxon>
        <taxon>Erysipelotrichia</taxon>
        <taxon>Erysipelotrichales</taxon>
        <taxon>Coprobacillaceae</taxon>
        <taxon>Longibaculum</taxon>
    </lineage>
</organism>
<comment type="caution">
    <text evidence="1">The sequence shown here is derived from an EMBL/GenBank/DDBJ whole genome shotgun (WGS) entry which is preliminary data.</text>
</comment>
<dbReference type="PANTHER" id="PTHR41317:SF1">
    <property type="entry name" value="PD-(D_E)XK NUCLEASE FAMILY TRANSPOSASE"/>
    <property type="match status" value="1"/>
</dbReference>
<gene>
    <name evidence="1" type="ORF">EDD60_10516</name>
</gene>
<dbReference type="AlphaFoldDB" id="A0A4R3Z4F4"/>
<keyword evidence="2" id="KW-1185">Reference proteome</keyword>
<sequence>MNKKSSTELGIVETYKYDYFFHYSLIYYDELRLFLCRYLSHDQSITSTFVINSETFKGFYENKKLIMDVVVQDDKGRYYDFEMHNYDIKLEDQIRFLRYGERLVDNQEKRGVEYIHLKPVYQMIIYTGQPIDNYHGYIHYIQKGDIKNHLFYRGDVVKTVLLQLQLLKEEYDMEQRLEPMEQLSYLWMYNQSHKFSEMCDLVKGVMKIHDKFMNSDELLKAYEIESERLLIRSKISRNKEEGREEGLKEGLKEGREEGLKDGRKEGQIELAILLIETKYHKSGEWLKQCTPQQMKHFHELFVQDMSYDDLKKNVLSY</sequence>
<reference evidence="1 2" key="1">
    <citation type="submission" date="2019-03" db="EMBL/GenBank/DDBJ databases">
        <title>Genomic Encyclopedia of Type Strains, Phase IV (KMG-IV): sequencing the most valuable type-strain genomes for metagenomic binning, comparative biology and taxonomic classification.</title>
        <authorList>
            <person name="Goeker M."/>
        </authorList>
    </citation>
    <scope>NUCLEOTIDE SEQUENCE [LARGE SCALE GENOMIC DNA]</scope>
    <source>
        <strain evidence="1 2">DSM 29487</strain>
    </source>
</reference>
<accession>A0A4R3Z4F4</accession>
<proteinExistence type="predicted"/>
<name>A0A4R3Z4F4_9FIRM</name>
<evidence type="ECO:0000313" key="2">
    <source>
        <dbReference type="Proteomes" id="UP000295515"/>
    </source>
</evidence>
<dbReference type="PANTHER" id="PTHR41317">
    <property type="entry name" value="PD-(D_E)XK NUCLEASE FAMILY TRANSPOSASE"/>
    <property type="match status" value="1"/>
</dbReference>
<protein>
    <submittedName>
        <fullName evidence="1">Putative transposase/invertase (TIGR01784 family)</fullName>
    </submittedName>
</protein>
<dbReference type="RefSeq" id="WP_132226302.1">
    <property type="nucleotide sequence ID" value="NZ_JANKBF010000008.1"/>
</dbReference>
<dbReference type="Proteomes" id="UP000295515">
    <property type="component" value="Unassembled WGS sequence"/>
</dbReference>
<evidence type="ECO:0000313" key="1">
    <source>
        <dbReference type="EMBL" id="TCW00924.1"/>
    </source>
</evidence>
<dbReference type="EMBL" id="SMCQ01000005">
    <property type="protein sequence ID" value="TCW00924.1"/>
    <property type="molecule type" value="Genomic_DNA"/>
</dbReference>
<dbReference type="GeneID" id="98914844"/>